<protein>
    <submittedName>
        <fullName evidence="2">Cell wall protein</fullName>
    </submittedName>
</protein>
<reference evidence="2" key="1">
    <citation type="submission" date="2021-12" db="EMBL/GenBank/DDBJ databases">
        <title>Curvularia clavata genome.</title>
        <authorList>
            <person name="Cao Y."/>
        </authorList>
    </citation>
    <scope>NUCLEOTIDE SEQUENCE</scope>
    <source>
        <strain evidence="2">Yc1106</strain>
    </source>
</reference>
<feature type="signal peptide" evidence="1">
    <location>
        <begin position="1"/>
        <end position="18"/>
    </location>
</feature>
<evidence type="ECO:0000313" key="2">
    <source>
        <dbReference type="EMBL" id="USP73159.1"/>
    </source>
</evidence>
<dbReference type="OrthoDB" id="4093325at2759"/>
<gene>
    <name evidence="2" type="ORF">yc1106_00433</name>
</gene>
<sequence>MKFTTAALASSVAVLAAASPFPQAHIAESTSFGPSKLIAEAPGTDFDGLPLQAAQGGIIIGAEKQNASCGPEPQEYAVFQLNSASELSLYTANPIQVFYADVSGMGQGIIRYTTGAQQPSRYGERKGFTLTEEDNLIWTFPGSNYTNGFQACGPALGAKYSVWLDGVTNPAGYTNCKKFTVRAEPVENPVKCMYTE</sequence>
<organism evidence="2 3">
    <name type="scientific">Curvularia clavata</name>
    <dbReference type="NCBI Taxonomy" id="95742"/>
    <lineage>
        <taxon>Eukaryota</taxon>
        <taxon>Fungi</taxon>
        <taxon>Dikarya</taxon>
        <taxon>Ascomycota</taxon>
        <taxon>Pezizomycotina</taxon>
        <taxon>Dothideomycetes</taxon>
        <taxon>Pleosporomycetidae</taxon>
        <taxon>Pleosporales</taxon>
        <taxon>Pleosporineae</taxon>
        <taxon>Pleosporaceae</taxon>
        <taxon>Curvularia</taxon>
    </lineage>
</organism>
<proteinExistence type="predicted"/>
<name>A0A9Q8Z1L7_CURCL</name>
<keyword evidence="1" id="KW-0732">Signal</keyword>
<feature type="chain" id="PRO_5040172036" evidence="1">
    <location>
        <begin position="19"/>
        <end position="196"/>
    </location>
</feature>
<accession>A0A9Q8Z1L7</accession>
<evidence type="ECO:0000313" key="3">
    <source>
        <dbReference type="Proteomes" id="UP001056012"/>
    </source>
</evidence>
<evidence type="ECO:0000256" key="1">
    <source>
        <dbReference type="SAM" id="SignalP"/>
    </source>
</evidence>
<keyword evidence="3" id="KW-1185">Reference proteome</keyword>
<dbReference type="EMBL" id="CP089274">
    <property type="protein sequence ID" value="USP73159.1"/>
    <property type="molecule type" value="Genomic_DNA"/>
</dbReference>
<dbReference type="VEuPathDB" id="FungiDB:yc1106_00433"/>
<dbReference type="Proteomes" id="UP001056012">
    <property type="component" value="Chromosome 1"/>
</dbReference>
<dbReference type="AlphaFoldDB" id="A0A9Q8Z1L7"/>